<dbReference type="Pfam" id="PF00515">
    <property type="entry name" value="TPR_1"/>
    <property type="match status" value="1"/>
</dbReference>
<dbReference type="Gene3D" id="6.10.140.2220">
    <property type="match status" value="1"/>
</dbReference>
<keyword evidence="1" id="KW-0479">Metal-binding</keyword>
<dbReference type="PANTHER" id="PTHR45586:SF1">
    <property type="entry name" value="LIPOPOLYSACCHARIDE ASSEMBLY PROTEIN B"/>
    <property type="match status" value="1"/>
</dbReference>
<sequence length="445" mass="48507">MGDMRRTPYKPPIPVASKYTGKEAIEASSYGFCAHCGRGDAKAKCGNCSQVAYCGKECQRAAWKEHKLSGYCVPHCNICAGPTRNPCKTLPCKHKICGLCYDECKRLGCGGYCAKCDKFHLPSHPDDEGDRAMRCGALKDFLVAERMDRTIRERSRTMGMTKDESQRFAAWLRSGTNRCDVALERDPADQHVHCVLGMIKRSQGDAVNAAASFGDCLEIEPSHPAANFYMGLIAMKNGDHCAATRRFQHAIKSDKSHVGAHRCLTQLLKDGERSYSPAGAASAERATNDNPHDAGCLNTYGLSLLRKGNLVAAEEAFRAATKEDATHAKAYYNLGCALKDQGRFDEAEGAWRQALKANPQLGDCWANIACCYVQKKDYGRAKECVNKELALNMHHVRARNLAEMIGAKATDHEEELAALPPEAPAPSSAAALKAKALAALEDDSD</sequence>
<dbReference type="InterPro" id="IPR017907">
    <property type="entry name" value="Znf_RING_CS"/>
</dbReference>
<dbReference type="PROSITE" id="PS50293">
    <property type="entry name" value="TPR_REGION"/>
    <property type="match status" value="1"/>
</dbReference>
<evidence type="ECO:0000256" key="3">
    <source>
        <dbReference type="ARBA" id="ARBA00022771"/>
    </source>
</evidence>
<keyword evidence="4 7" id="KW-0802">TPR repeat</keyword>
<evidence type="ECO:0000313" key="9">
    <source>
        <dbReference type="EMBL" id="KAK7253273.1"/>
    </source>
</evidence>
<proteinExistence type="predicted"/>
<keyword evidence="5" id="KW-0862">Zinc</keyword>
<evidence type="ECO:0000256" key="5">
    <source>
        <dbReference type="ARBA" id="ARBA00022833"/>
    </source>
</evidence>
<keyword evidence="2" id="KW-0677">Repeat</keyword>
<keyword evidence="3 6" id="KW-0863">Zinc-finger</keyword>
<dbReference type="Pfam" id="PF01753">
    <property type="entry name" value="zf-MYND"/>
    <property type="match status" value="1"/>
</dbReference>
<evidence type="ECO:0000256" key="1">
    <source>
        <dbReference type="ARBA" id="ARBA00022723"/>
    </source>
</evidence>
<dbReference type="PROSITE" id="PS50865">
    <property type="entry name" value="ZF_MYND_2"/>
    <property type="match status" value="1"/>
</dbReference>
<dbReference type="Pfam" id="PF13432">
    <property type="entry name" value="TPR_16"/>
    <property type="match status" value="1"/>
</dbReference>
<name>A0ABR1GBN7_AURAN</name>
<dbReference type="InterPro" id="IPR002893">
    <property type="entry name" value="Znf_MYND"/>
</dbReference>
<accession>A0ABR1GBN7</accession>
<evidence type="ECO:0000256" key="6">
    <source>
        <dbReference type="PROSITE-ProRule" id="PRU00134"/>
    </source>
</evidence>
<dbReference type="SUPFAM" id="SSF144232">
    <property type="entry name" value="HIT/MYND zinc finger-like"/>
    <property type="match status" value="1"/>
</dbReference>
<organism evidence="9 10">
    <name type="scientific">Aureococcus anophagefferens</name>
    <name type="common">Harmful bloom alga</name>
    <dbReference type="NCBI Taxonomy" id="44056"/>
    <lineage>
        <taxon>Eukaryota</taxon>
        <taxon>Sar</taxon>
        <taxon>Stramenopiles</taxon>
        <taxon>Ochrophyta</taxon>
        <taxon>Pelagophyceae</taxon>
        <taxon>Pelagomonadales</taxon>
        <taxon>Pelagomonadaceae</taxon>
        <taxon>Aureococcus</taxon>
    </lineage>
</organism>
<dbReference type="Proteomes" id="UP001363151">
    <property type="component" value="Unassembled WGS sequence"/>
</dbReference>
<dbReference type="PANTHER" id="PTHR45586">
    <property type="entry name" value="TPR REPEAT-CONTAINING PROTEIN PA4667"/>
    <property type="match status" value="1"/>
</dbReference>
<evidence type="ECO:0000259" key="8">
    <source>
        <dbReference type="PROSITE" id="PS50865"/>
    </source>
</evidence>
<dbReference type="Gene3D" id="1.25.40.10">
    <property type="entry name" value="Tetratricopeptide repeat domain"/>
    <property type="match status" value="2"/>
</dbReference>
<evidence type="ECO:0000256" key="7">
    <source>
        <dbReference type="PROSITE-ProRule" id="PRU00339"/>
    </source>
</evidence>
<dbReference type="InterPro" id="IPR051012">
    <property type="entry name" value="CellSynth/LPSAsmb/PSIAsmb"/>
</dbReference>
<evidence type="ECO:0000313" key="10">
    <source>
        <dbReference type="Proteomes" id="UP001363151"/>
    </source>
</evidence>
<dbReference type="EMBL" id="JBBJCI010000035">
    <property type="protein sequence ID" value="KAK7253273.1"/>
    <property type="molecule type" value="Genomic_DNA"/>
</dbReference>
<dbReference type="Pfam" id="PF13181">
    <property type="entry name" value="TPR_8"/>
    <property type="match status" value="1"/>
</dbReference>
<feature type="repeat" description="TPR" evidence="7">
    <location>
        <begin position="328"/>
        <end position="361"/>
    </location>
</feature>
<dbReference type="InterPro" id="IPR019734">
    <property type="entry name" value="TPR_rpt"/>
</dbReference>
<keyword evidence="10" id="KW-1185">Reference proteome</keyword>
<reference evidence="9 10" key="1">
    <citation type="submission" date="2024-03" db="EMBL/GenBank/DDBJ databases">
        <title>Aureococcus anophagefferens CCMP1851 and Kratosvirus quantuckense: Draft genome of a second virus-susceptible host strain in the model system.</title>
        <authorList>
            <person name="Chase E."/>
            <person name="Truchon A.R."/>
            <person name="Schepens W."/>
            <person name="Wilhelm S.W."/>
        </authorList>
    </citation>
    <scope>NUCLEOTIDE SEQUENCE [LARGE SCALE GENOMIC DNA]</scope>
    <source>
        <strain evidence="9 10">CCMP1851</strain>
    </source>
</reference>
<comment type="caution">
    <text evidence="9">The sequence shown here is derived from an EMBL/GenBank/DDBJ whole genome shotgun (WGS) entry which is preliminary data.</text>
</comment>
<feature type="domain" description="MYND-type" evidence="8">
    <location>
        <begin position="33"/>
        <end position="79"/>
    </location>
</feature>
<dbReference type="InterPro" id="IPR011990">
    <property type="entry name" value="TPR-like_helical_dom_sf"/>
</dbReference>
<gene>
    <name evidence="9" type="ORF">SO694_00001226</name>
</gene>
<evidence type="ECO:0000256" key="2">
    <source>
        <dbReference type="ARBA" id="ARBA00022737"/>
    </source>
</evidence>
<protein>
    <recommendedName>
        <fullName evidence="8">MYND-type domain-containing protein</fullName>
    </recommendedName>
</protein>
<dbReference type="PROSITE" id="PS50005">
    <property type="entry name" value="TPR"/>
    <property type="match status" value="1"/>
</dbReference>
<dbReference type="PROSITE" id="PS00518">
    <property type="entry name" value="ZF_RING_1"/>
    <property type="match status" value="1"/>
</dbReference>
<dbReference type="SUPFAM" id="SSF48452">
    <property type="entry name" value="TPR-like"/>
    <property type="match status" value="1"/>
</dbReference>
<evidence type="ECO:0000256" key="4">
    <source>
        <dbReference type="ARBA" id="ARBA00022803"/>
    </source>
</evidence>
<dbReference type="SMART" id="SM00028">
    <property type="entry name" value="TPR"/>
    <property type="match status" value="5"/>
</dbReference>